<dbReference type="EMBL" id="SRLO01008330">
    <property type="protein sequence ID" value="TNN27416.1"/>
    <property type="molecule type" value="Genomic_DNA"/>
</dbReference>
<protein>
    <submittedName>
        <fullName evidence="2">Uncharacterized protein</fullName>
    </submittedName>
</protein>
<dbReference type="AlphaFoldDB" id="A0A4Z2EEV9"/>
<evidence type="ECO:0000256" key="1">
    <source>
        <dbReference type="SAM" id="MobiDB-lite"/>
    </source>
</evidence>
<gene>
    <name evidence="2" type="ORF">EYF80_062441</name>
</gene>
<dbReference type="Proteomes" id="UP000314294">
    <property type="component" value="Unassembled WGS sequence"/>
</dbReference>
<accession>A0A4Z2EEV9</accession>
<name>A0A4Z2EEV9_9TELE</name>
<organism evidence="2 3">
    <name type="scientific">Liparis tanakae</name>
    <name type="common">Tanaka's snailfish</name>
    <dbReference type="NCBI Taxonomy" id="230148"/>
    <lineage>
        <taxon>Eukaryota</taxon>
        <taxon>Metazoa</taxon>
        <taxon>Chordata</taxon>
        <taxon>Craniata</taxon>
        <taxon>Vertebrata</taxon>
        <taxon>Euteleostomi</taxon>
        <taxon>Actinopterygii</taxon>
        <taxon>Neopterygii</taxon>
        <taxon>Teleostei</taxon>
        <taxon>Neoteleostei</taxon>
        <taxon>Acanthomorphata</taxon>
        <taxon>Eupercaria</taxon>
        <taxon>Perciformes</taxon>
        <taxon>Cottioidei</taxon>
        <taxon>Cottales</taxon>
        <taxon>Liparidae</taxon>
        <taxon>Liparis</taxon>
    </lineage>
</organism>
<keyword evidence="3" id="KW-1185">Reference proteome</keyword>
<sequence length="96" mass="11444">MRQEVHLQTITFKIRCTTLTLGSLKFQSVDVVMWRMLRIGVESNTRGGRRGDVWPPLLQRKKEEKKEVEKEEKNKEKEEEDEKEEEEDGIQGEPEW</sequence>
<evidence type="ECO:0000313" key="2">
    <source>
        <dbReference type="EMBL" id="TNN27416.1"/>
    </source>
</evidence>
<feature type="compositionally biased region" description="Basic and acidic residues" evidence="1">
    <location>
        <begin position="60"/>
        <end position="77"/>
    </location>
</feature>
<feature type="compositionally biased region" description="Acidic residues" evidence="1">
    <location>
        <begin position="78"/>
        <end position="96"/>
    </location>
</feature>
<proteinExistence type="predicted"/>
<comment type="caution">
    <text evidence="2">The sequence shown here is derived from an EMBL/GenBank/DDBJ whole genome shotgun (WGS) entry which is preliminary data.</text>
</comment>
<feature type="region of interest" description="Disordered" evidence="1">
    <location>
        <begin position="44"/>
        <end position="96"/>
    </location>
</feature>
<reference evidence="2 3" key="1">
    <citation type="submission" date="2019-03" db="EMBL/GenBank/DDBJ databases">
        <title>First draft genome of Liparis tanakae, snailfish: a comprehensive survey of snailfish specific genes.</title>
        <authorList>
            <person name="Kim W."/>
            <person name="Song I."/>
            <person name="Jeong J.-H."/>
            <person name="Kim D."/>
            <person name="Kim S."/>
            <person name="Ryu S."/>
            <person name="Song J.Y."/>
            <person name="Lee S.K."/>
        </authorList>
    </citation>
    <scope>NUCLEOTIDE SEQUENCE [LARGE SCALE GENOMIC DNA]</scope>
    <source>
        <tissue evidence="2">Muscle</tissue>
    </source>
</reference>
<evidence type="ECO:0000313" key="3">
    <source>
        <dbReference type="Proteomes" id="UP000314294"/>
    </source>
</evidence>